<keyword evidence="1" id="KW-1133">Transmembrane helix</keyword>
<evidence type="ECO:0000313" key="3">
    <source>
        <dbReference type="Proteomes" id="UP000229554"/>
    </source>
</evidence>
<keyword evidence="1" id="KW-0472">Membrane</keyword>
<organism evidence="2 3">
    <name type="scientific">Candidatus Roizmanbacteria bacterium CG10_big_fil_rev_8_21_14_0_10_39_6</name>
    <dbReference type="NCBI Taxonomy" id="1974853"/>
    <lineage>
        <taxon>Bacteria</taxon>
        <taxon>Candidatus Roizmaniibacteriota</taxon>
    </lineage>
</organism>
<dbReference type="EMBL" id="PFED01000057">
    <property type="protein sequence ID" value="PJE63085.1"/>
    <property type="molecule type" value="Genomic_DNA"/>
</dbReference>
<protein>
    <submittedName>
        <fullName evidence="2">Uncharacterized protein</fullName>
    </submittedName>
</protein>
<evidence type="ECO:0000256" key="1">
    <source>
        <dbReference type="SAM" id="Phobius"/>
    </source>
</evidence>
<accession>A0A2M8KT36</accession>
<reference evidence="3" key="1">
    <citation type="submission" date="2017-09" db="EMBL/GenBank/DDBJ databases">
        <title>Depth-based differentiation of microbial function through sediment-hosted aquifers and enrichment of novel symbionts in the deep terrestrial subsurface.</title>
        <authorList>
            <person name="Probst A.J."/>
            <person name="Ladd B."/>
            <person name="Jarett J.K."/>
            <person name="Geller-Mcgrath D.E."/>
            <person name="Sieber C.M.K."/>
            <person name="Emerson J.B."/>
            <person name="Anantharaman K."/>
            <person name="Thomas B.C."/>
            <person name="Malmstrom R."/>
            <person name="Stieglmeier M."/>
            <person name="Klingl A."/>
            <person name="Woyke T."/>
            <person name="Ryan C.M."/>
            <person name="Banfield J.F."/>
        </authorList>
    </citation>
    <scope>NUCLEOTIDE SEQUENCE [LARGE SCALE GENOMIC DNA]</scope>
</reference>
<name>A0A2M8KT36_9BACT</name>
<evidence type="ECO:0000313" key="2">
    <source>
        <dbReference type="EMBL" id="PJE63085.1"/>
    </source>
</evidence>
<feature type="transmembrane region" description="Helical" evidence="1">
    <location>
        <begin position="12"/>
        <end position="32"/>
    </location>
</feature>
<dbReference type="Proteomes" id="UP000229554">
    <property type="component" value="Unassembled WGS sequence"/>
</dbReference>
<feature type="transmembrane region" description="Helical" evidence="1">
    <location>
        <begin position="44"/>
        <end position="62"/>
    </location>
</feature>
<dbReference type="AlphaFoldDB" id="A0A2M8KT36"/>
<sequence length="95" mass="11065">MLQYLNFLPKEIAILIILSPLFIVVFLLAYILKRGSAYGQKFPLYWLLLTIIGIMIYLYGFINDSISKYHLATFPVILISAFETYQELNKKAKKK</sequence>
<keyword evidence="1" id="KW-0812">Transmembrane</keyword>
<comment type="caution">
    <text evidence="2">The sequence shown here is derived from an EMBL/GenBank/DDBJ whole genome shotgun (WGS) entry which is preliminary data.</text>
</comment>
<proteinExistence type="predicted"/>
<gene>
    <name evidence="2" type="ORF">COU88_01440</name>
</gene>